<dbReference type="Proteomes" id="UP000234560">
    <property type="component" value="Chromosome"/>
</dbReference>
<evidence type="ECO:0000313" key="1">
    <source>
        <dbReference type="EMBL" id="WOT02197.1"/>
    </source>
</evidence>
<dbReference type="AlphaFoldDB" id="A0AAF1BW94"/>
<sequence>MSSTLISTLRVLRTSDGSENELVRRRHVRVSAGAVRAVTETRPPNELLPTR</sequence>
<proteinExistence type="predicted"/>
<dbReference type="KEGG" id="cpyr:CYJ47_13315"/>
<name>A0AAF1BW94_9CORY</name>
<dbReference type="EMBL" id="CP136958">
    <property type="protein sequence ID" value="WOT02197.1"/>
    <property type="molecule type" value="Genomic_DNA"/>
</dbReference>
<dbReference type="RefSeq" id="WP_180805560.1">
    <property type="nucleotide sequence ID" value="NZ_CAMIHY010000102.1"/>
</dbReference>
<evidence type="ECO:0000313" key="2">
    <source>
        <dbReference type="Proteomes" id="UP000234560"/>
    </source>
</evidence>
<organism evidence="1 2">
    <name type="scientific">Corynebacterium pyruviciproducens</name>
    <dbReference type="NCBI Taxonomy" id="598660"/>
    <lineage>
        <taxon>Bacteria</taxon>
        <taxon>Bacillati</taxon>
        <taxon>Actinomycetota</taxon>
        <taxon>Actinomycetes</taxon>
        <taxon>Mycobacteriales</taxon>
        <taxon>Corynebacteriaceae</taxon>
        <taxon>Corynebacterium</taxon>
    </lineage>
</organism>
<reference evidence="1" key="2">
    <citation type="submission" date="2023-10" db="EMBL/GenBank/DDBJ databases">
        <authorList>
            <person name="Choi B."/>
        </authorList>
    </citation>
    <scope>NUCLEOTIDE SEQUENCE</scope>
    <source>
        <strain evidence="1">UMB0763</strain>
    </source>
</reference>
<accession>A0AAF1BW94</accession>
<gene>
    <name evidence="1" type="ORF">CYJ47_13315</name>
</gene>
<reference evidence="1" key="1">
    <citation type="submission" date="2017-12" db="EMBL/GenBank/DDBJ databases">
        <authorList>
            <person name="Thomas-White K."/>
            <person name="Wolfe A.J."/>
        </authorList>
    </citation>
    <scope>NUCLEOTIDE SEQUENCE</scope>
    <source>
        <strain evidence="1">UMB0763</strain>
    </source>
</reference>
<protein>
    <submittedName>
        <fullName evidence="1">Uncharacterized protein</fullName>
    </submittedName>
</protein>